<gene>
    <name evidence="5" type="ORF">PXH66_03155</name>
</gene>
<organism evidence="5 6">
    <name type="scientific">Synoicihabitans lomoniglobus</name>
    <dbReference type="NCBI Taxonomy" id="2909285"/>
    <lineage>
        <taxon>Bacteria</taxon>
        <taxon>Pseudomonadati</taxon>
        <taxon>Verrucomicrobiota</taxon>
        <taxon>Opitutia</taxon>
        <taxon>Opitutales</taxon>
        <taxon>Opitutaceae</taxon>
        <taxon>Synoicihabitans</taxon>
    </lineage>
</organism>
<dbReference type="Gene3D" id="2.60.120.10">
    <property type="entry name" value="Jelly Rolls"/>
    <property type="match status" value="1"/>
</dbReference>
<dbReference type="KEGG" id="slom:PXH66_03155"/>
<dbReference type="InterPro" id="IPR003313">
    <property type="entry name" value="AraC-bd"/>
</dbReference>
<dbReference type="InterPro" id="IPR050204">
    <property type="entry name" value="AraC_XylS_family_regulators"/>
</dbReference>
<dbReference type="InterPro" id="IPR009057">
    <property type="entry name" value="Homeodomain-like_sf"/>
</dbReference>
<dbReference type="PANTHER" id="PTHR46796">
    <property type="entry name" value="HTH-TYPE TRANSCRIPTIONAL ACTIVATOR RHAS-RELATED"/>
    <property type="match status" value="1"/>
</dbReference>
<dbReference type="SUPFAM" id="SSF51182">
    <property type="entry name" value="RmlC-like cupins"/>
    <property type="match status" value="1"/>
</dbReference>
<accession>A0AAF0CPU6</accession>
<dbReference type="PROSITE" id="PS01124">
    <property type="entry name" value="HTH_ARAC_FAMILY_2"/>
    <property type="match status" value="1"/>
</dbReference>
<dbReference type="InterPro" id="IPR014710">
    <property type="entry name" value="RmlC-like_jellyroll"/>
</dbReference>
<dbReference type="SMART" id="SM00342">
    <property type="entry name" value="HTH_ARAC"/>
    <property type="match status" value="1"/>
</dbReference>
<dbReference type="Pfam" id="PF02311">
    <property type="entry name" value="AraC_binding"/>
    <property type="match status" value="1"/>
</dbReference>
<dbReference type="GO" id="GO:0003700">
    <property type="term" value="F:DNA-binding transcription factor activity"/>
    <property type="evidence" value="ECO:0007669"/>
    <property type="project" value="InterPro"/>
</dbReference>
<dbReference type="InterPro" id="IPR011051">
    <property type="entry name" value="RmlC_Cupin_sf"/>
</dbReference>
<dbReference type="InterPro" id="IPR018060">
    <property type="entry name" value="HTH_AraC"/>
</dbReference>
<evidence type="ECO:0000256" key="2">
    <source>
        <dbReference type="ARBA" id="ARBA00023125"/>
    </source>
</evidence>
<keyword evidence="3" id="KW-0804">Transcription</keyword>
<dbReference type="InterPro" id="IPR018062">
    <property type="entry name" value="HTH_AraC-typ_CS"/>
</dbReference>
<dbReference type="AlphaFoldDB" id="A0AAF0CPU6"/>
<keyword evidence="1" id="KW-0805">Transcription regulation</keyword>
<evidence type="ECO:0000313" key="5">
    <source>
        <dbReference type="EMBL" id="WED65845.1"/>
    </source>
</evidence>
<reference evidence="5" key="1">
    <citation type="submission" date="2023-03" db="EMBL/GenBank/DDBJ databases">
        <title>Lomoglobus Profundus gen. nov., sp. nov., a novel member of the phylum Verrucomicrobia, isolated from deep-marine sediment of South China Sea.</title>
        <authorList>
            <person name="Ahmad T."/>
            <person name="Ishaq S.E."/>
            <person name="Wang F."/>
        </authorList>
    </citation>
    <scope>NUCLEOTIDE SEQUENCE</scope>
    <source>
        <strain evidence="5">LMO-M01</strain>
    </source>
</reference>
<keyword evidence="2" id="KW-0238">DNA-binding</keyword>
<name>A0AAF0CPU6_9BACT</name>
<evidence type="ECO:0000259" key="4">
    <source>
        <dbReference type="PROSITE" id="PS01124"/>
    </source>
</evidence>
<dbReference type="Pfam" id="PF12833">
    <property type="entry name" value="HTH_18"/>
    <property type="match status" value="1"/>
</dbReference>
<dbReference type="Proteomes" id="UP001218638">
    <property type="component" value="Chromosome"/>
</dbReference>
<dbReference type="Gene3D" id="1.10.10.60">
    <property type="entry name" value="Homeodomain-like"/>
    <property type="match status" value="2"/>
</dbReference>
<sequence>MKRKNTSTTDHGGEGTSELAAFLGRGLVTVLGGLGPVHVWGPWTGRRPTDGREGKRFDPVLYDEDHAHSHAELCLMLEGRCRFSFDHQACALATGDLVICPAETAHAEAYLKSSVGYRLMWLSLSPRDPRLHVTRYSHADGFVIEHVMDLALLPAEVGQRLQLLRRLAAAPQPPDVDRLREALLTIALTLYRRLLEEGDARLDTRARLVEQAIDFVREAEGGPLSLAEVARAVQVSPNYLTVLFRTVTGTPLGRFIMAERMARAQQALRRPGASVKAVAADLGFSDPFSFSHAFKRATGCAPRVWMLRRETPPSVTSNMVS</sequence>
<dbReference type="GO" id="GO:0043565">
    <property type="term" value="F:sequence-specific DNA binding"/>
    <property type="evidence" value="ECO:0007669"/>
    <property type="project" value="InterPro"/>
</dbReference>
<dbReference type="PANTHER" id="PTHR46796:SF6">
    <property type="entry name" value="ARAC SUBFAMILY"/>
    <property type="match status" value="1"/>
</dbReference>
<evidence type="ECO:0000256" key="1">
    <source>
        <dbReference type="ARBA" id="ARBA00023015"/>
    </source>
</evidence>
<keyword evidence="6" id="KW-1185">Reference proteome</keyword>
<dbReference type="EMBL" id="CP119075">
    <property type="protein sequence ID" value="WED65845.1"/>
    <property type="molecule type" value="Genomic_DNA"/>
</dbReference>
<proteinExistence type="predicted"/>
<evidence type="ECO:0000256" key="3">
    <source>
        <dbReference type="ARBA" id="ARBA00023163"/>
    </source>
</evidence>
<dbReference type="RefSeq" id="WP_330930375.1">
    <property type="nucleotide sequence ID" value="NZ_CP119075.1"/>
</dbReference>
<feature type="domain" description="HTH araC/xylS-type" evidence="4">
    <location>
        <begin position="210"/>
        <end position="308"/>
    </location>
</feature>
<dbReference type="SUPFAM" id="SSF46689">
    <property type="entry name" value="Homeodomain-like"/>
    <property type="match status" value="1"/>
</dbReference>
<dbReference type="PROSITE" id="PS00041">
    <property type="entry name" value="HTH_ARAC_FAMILY_1"/>
    <property type="match status" value="1"/>
</dbReference>
<evidence type="ECO:0000313" key="6">
    <source>
        <dbReference type="Proteomes" id="UP001218638"/>
    </source>
</evidence>
<protein>
    <submittedName>
        <fullName evidence="5">AraC family transcriptional regulator</fullName>
    </submittedName>
</protein>